<dbReference type="Pfam" id="PF10779">
    <property type="entry name" value="XhlA"/>
    <property type="match status" value="1"/>
</dbReference>
<name>A0A0D0QAW1_9BACL</name>
<feature type="transmembrane region" description="Helical" evidence="2">
    <location>
        <begin position="65"/>
        <end position="87"/>
    </location>
</feature>
<keyword evidence="4" id="KW-1185">Reference proteome</keyword>
<reference evidence="3 4" key="1">
    <citation type="submission" date="2015-01" db="EMBL/GenBank/DDBJ databases">
        <title>Draft genome of Anoxybacillus thermarum strain AF/04.</title>
        <authorList>
            <person name="Poli A."/>
            <person name="Nicolaus B."/>
            <person name="Chan K.-G."/>
            <person name="Kahar U.M."/>
            <person name="Yaakob A.S."/>
            <person name="Chan C.S."/>
            <person name="Goh K.M."/>
        </authorList>
    </citation>
    <scope>NUCLEOTIDE SEQUENCE [LARGE SCALE GENOMIC DNA]</scope>
    <source>
        <strain evidence="3 4">AF/04</strain>
    </source>
</reference>
<protein>
    <submittedName>
        <fullName evidence="3">Hemolysin XhlA</fullName>
    </submittedName>
</protein>
<dbReference type="AlphaFoldDB" id="A0A0D0QAW1"/>
<sequence length="88" mass="9581">MGVSEPVAGDGFNPDFFAQRIAKLETDVDMLRSDMVDVKTRLAVAESNIKDMREDISAIKSNTTWILRLIIGGIVGALLTFIIQGGVQ</sequence>
<comment type="caution">
    <text evidence="3">The sequence shown here is derived from an EMBL/GenBank/DDBJ whole genome shotgun (WGS) entry which is preliminary data.</text>
</comment>
<dbReference type="Gene3D" id="1.20.5.340">
    <property type="match status" value="1"/>
</dbReference>
<organism evidence="3 4">
    <name type="scientific">Anoxybacillus thermarum</name>
    <dbReference type="NCBI Taxonomy" id="404937"/>
    <lineage>
        <taxon>Bacteria</taxon>
        <taxon>Bacillati</taxon>
        <taxon>Bacillota</taxon>
        <taxon>Bacilli</taxon>
        <taxon>Bacillales</taxon>
        <taxon>Anoxybacillaceae</taxon>
        <taxon>Anoxybacillus</taxon>
    </lineage>
</organism>
<accession>A0A0D0QAW1</accession>
<dbReference type="PATRIC" id="fig|404937.3.peg.769"/>
<dbReference type="EMBL" id="JXTH01000009">
    <property type="protein sequence ID" value="KIQ95203.1"/>
    <property type="molecule type" value="Genomic_DNA"/>
</dbReference>
<keyword evidence="1" id="KW-0175">Coiled coil</keyword>
<keyword evidence="2" id="KW-0812">Transmembrane</keyword>
<evidence type="ECO:0000313" key="3">
    <source>
        <dbReference type="EMBL" id="KIQ95203.1"/>
    </source>
</evidence>
<evidence type="ECO:0000256" key="2">
    <source>
        <dbReference type="SAM" id="Phobius"/>
    </source>
</evidence>
<proteinExistence type="predicted"/>
<evidence type="ECO:0000313" key="4">
    <source>
        <dbReference type="Proteomes" id="UP000032102"/>
    </source>
</evidence>
<keyword evidence="2" id="KW-1133">Transmembrane helix</keyword>
<evidence type="ECO:0000256" key="1">
    <source>
        <dbReference type="SAM" id="Coils"/>
    </source>
</evidence>
<feature type="coiled-coil region" evidence="1">
    <location>
        <begin position="21"/>
        <end position="62"/>
    </location>
</feature>
<gene>
    <name evidence="3" type="ORF">LH47_00751</name>
</gene>
<dbReference type="Proteomes" id="UP000032102">
    <property type="component" value="Unassembled WGS sequence"/>
</dbReference>
<dbReference type="RefSeq" id="WP_084221242.1">
    <property type="nucleotide sequence ID" value="NZ_JXTH01000009.1"/>
</dbReference>
<dbReference type="InterPro" id="IPR019715">
    <property type="entry name" value="Haemolysin_XhlA"/>
</dbReference>
<keyword evidence="2" id="KW-0472">Membrane</keyword>